<name>A0A437STA9_9LACO</name>
<gene>
    <name evidence="1" type="ORF">EJK17_09035</name>
</gene>
<keyword evidence="2" id="KW-1185">Reference proteome</keyword>
<protein>
    <submittedName>
        <fullName evidence="1">Uncharacterized protein</fullName>
    </submittedName>
</protein>
<accession>A0A437STA9</accession>
<dbReference type="EMBL" id="RXIA01000028">
    <property type="protein sequence ID" value="RVU70186.1"/>
    <property type="molecule type" value="Genomic_DNA"/>
</dbReference>
<sequence>MDYLSHHQVVIGFFGAEDSLLLTVVRANEYGAHIVPKKGKFLWVPSRQAIKEFGKSVKTKDVAAKYNLFVPKGKRVACVNKNKKLVVYFYLLRKVDIPARAFIRKTGLDYSSKYKRIMRAGVEAIMYDNATGKQLLAKLGKEGVKDMREVMLRWTKPGNAPLTIENKRGANNPLVDTGQLQKRITWQILPLGGD</sequence>
<dbReference type="Proteomes" id="UP000288291">
    <property type="component" value="Unassembled WGS sequence"/>
</dbReference>
<evidence type="ECO:0000313" key="2">
    <source>
        <dbReference type="Proteomes" id="UP000288291"/>
    </source>
</evidence>
<comment type="caution">
    <text evidence="1">The sequence shown here is derived from an EMBL/GenBank/DDBJ whole genome shotgun (WGS) entry which is preliminary data.</text>
</comment>
<organism evidence="1 2">
    <name type="scientific">Lactobacillus xujianguonis</name>
    <dbReference type="NCBI Taxonomy" id="2495899"/>
    <lineage>
        <taxon>Bacteria</taxon>
        <taxon>Bacillati</taxon>
        <taxon>Bacillota</taxon>
        <taxon>Bacilli</taxon>
        <taxon>Lactobacillales</taxon>
        <taxon>Lactobacillaceae</taxon>
        <taxon>Lactobacillus</taxon>
    </lineage>
</organism>
<evidence type="ECO:0000313" key="1">
    <source>
        <dbReference type="EMBL" id="RVU70186.1"/>
    </source>
</evidence>
<dbReference type="AlphaFoldDB" id="A0A437STA9"/>
<reference evidence="1 2" key="1">
    <citation type="submission" date="2018-12" db="EMBL/GenBank/DDBJ databases">
        <authorList>
            <person name="Meng J."/>
        </authorList>
    </citation>
    <scope>NUCLEOTIDE SEQUENCE [LARGE SCALE GENOMIC DNA]</scope>
    <source>
        <strain evidence="1 2">HT111-2</strain>
    </source>
</reference>
<proteinExistence type="predicted"/>